<accession>A0A812FU84</accession>
<proteinExistence type="predicted"/>
<organism evidence="1 2">
    <name type="scientific">Symbiodinium natans</name>
    <dbReference type="NCBI Taxonomy" id="878477"/>
    <lineage>
        <taxon>Eukaryota</taxon>
        <taxon>Sar</taxon>
        <taxon>Alveolata</taxon>
        <taxon>Dinophyceae</taxon>
        <taxon>Suessiales</taxon>
        <taxon>Symbiodiniaceae</taxon>
        <taxon>Symbiodinium</taxon>
    </lineage>
</organism>
<reference evidence="1" key="1">
    <citation type="submission" date="2021-02" db="EMBL/GenBank/DDBJ databases">
        <authorList>
            <person name="Dougan E. K."/>
            <person name="Rhodes N."/>
            <person name="Thang M."/>
            <person name="Chan C."/>
        </authorList>
    </citation>
    <scope>NUCLEOTIDE SEQUENCE</scope>
</reference>
<evidence type="ECO:0000313" key="1">
    <source>
        <dbReference type="EMBL" id="CAE6910028.1"/>
    </source>
</evidence>
<comment type="caution">
    <text evidence="1">The sequence shown here is derived from an EMBL/GenBank/DDBJ whole genome shotgun (WGS) entry which is preliminary data.</text>
</comment>
<dbReference type="Proteomes" id="UP000604046">
    <property type="component" value="Unassembled WGS sequence"/>
</dbReference>
<evidence type="ECO:0008006" key="3">
    <source>
        <dbReference type="Google" id="ProtNLM"/>
    </source>
</evidence>
<evidence type="ECO:0000313" key="2">
    <source>
        <dbReference type="Proteomes" id="UP000604046"/>
    </source>
</evidence>
<protein>
    <recommendedName>
        <fullName evidence="3">Fucose-specific lectin</fullName>
    </recommendedName>
</protein>
<dbReference type="AlphaFoldDB" id="A0A812FU84"/>
<keyword evidence="2" id="KW-1185">Reference proteome</keyword>
<name>A0A812FU84_9DINO</name>
<dbReference type="EMBL" id="CAJNDS010000001">
    <property type="protein sequence ID" value="CAE6910028.1"/>
    <property type="molecule type" value="Genomic_DNA"/>
</dbReference>
<sequence>MFSINISTWLHNQGQAISLQASLDVELPTGVAVDGNSMLAVTKAAQQVFLFIYEKNDGSWEEVYRQEIGETSPFGNFLEDADISSSGKAVVTGASNNMRRASFFERGTDGIWGPTQTLLLNSSIGDVSASISATAAVVTSFVTDVDQMRINTTAVGRIIGCNTTEPTTPTPTYGHSYYRDFRRFRRRRRRRCRRCKYGWYEQAT</sequence>
<gene>
    <name evidence="1" type="ORF">SNAT2548_LOCUS79</name>
</gene>